<feature type="transmembrane region" description="Helical" evidence="2">
    <location>
        <begin position="7"/>
        <end position="27"/>
    </location>
</feature>
<keyword evidence="2" id="KW-1133">Transmembrane helix</keyword>
<dbReference type="KEGG" id="mmil:sm9_0045"/>
<dbReference type="AlphaFoldDB" id="A0A0U3CQE3"/>
<dbReference type="EMBL" id="CP011266">
    <property type="protein sequence ID" value="ALT67855.1"/>
    <property type="molecule type" value="Genomic_DNA"/>
</dbReference>
<name>A0A0U3CQE3_9EURY</name>
<keyword evidence="2" id="KW-0472">Membrane</keyword>
<dbReference type="OrthoDB" id="78262at2157"/>
<evidence type="ECO:0000313" key="3">
    <source>
        <dbReference type="EMBL" id="ALT67855.1"/>
    </source>
</evidence>
<evidence type="ECO:0000313" key="4">
    <source>
        <dbReference type="Proteomes" id="UP000067738"/>
    </source>
</evidence>
<dbReference type="RefSeq" id="WP_058738225.1">
    <property type="nucleotide sequence ID" value="NZ_CP011266.1"/>
</dbReference>
<gene>
    <name evidence="3" type="ORF">sm9_0045</name>
</gene>
<feature type="region of interest" description="Disordered" evidence="1">
    <location>
        <begin position="244"/>
        <end position="300"/>
    </location>
</feature>
<organism evidence="3 4">
    <name type="scientific">Methanobrevibacter millerae</name>
    <dbReference type="NCBI Taxonomy" id="230361"/>
    <lineage>
        <taxon>Archaea</taxon>
        <taxon>Methanobacteriati</taxon>
        <taxon>Methanobacteriota</taxon>
        <taxon>Methanomada group</taxon>
        <taxon>Methanobacteria</taxon>
        <taxon>Methanobacteriales</taxon>
        <taxon>Methanobacteriaceae</taxon>
        <taxon>Methanobrevibacter</taxon>
    </lineage>
</organism>
<keyword evidence="4" id="KW-1185">Reference proteome</keyword>
<protein>
    <recommendedName>
        <fullName evidence="5">Peptidase propeptide and YPEB domain-containing protein</fullName>
    </recommendedName>
</protein>
<accession>A0A0U3CQE3</accession>
<evidence type="ECO:0008006" key="5">
    <source>
        <dbReference type="Google" id="ProtNLM"/>
    </source>
</evidence>
<evidence type="ECO:0000256" key="1">
    <source>
        <dbReference type="SAM" id="MobiDB-lite"/>
    </source>
</evidence>
<dbReference type="PATRIC" id="fig|230361.4.peg.46"/>
<reference evidence="3 4" key="1">
    <citation type="submission" date="2015-04" db="EMBL/GenBank/DDBJ databases">
        <title>The complete genome sequence of the rumen methanogen Methanobrevibacter millerae SM9.</title>
        <authorList>
            <person name="Leahy S.C."/>
            <person name="Kelly W.J."/>
            <person name="Pacheco D.M."/>
            <person name="Li D."/>
            <person name="Altermann E."/>
            <person name="Attwood G.T."/>
        </authorList>
    </citation>
    <scope>NUCLEOTIDE SEQUENCE [LARGE SCALE GENOMIC DNA]</scope>
    <source>
        <strain evidence="3 4">SM9</strain>
    </source>
</reference>
<keyword evidence="2" id="KW-0812">Transmembrane</keyword>
<proteinExistence type="predicted"/>
<evidence type="ECO:0000256" key="2">
    <source>
        <dbReference type="SAM" id="Phobius"/>
    </source>
</evidence>
<feature type="compositionally biased region" description="Low complexity" evidence="1">
    <location>
        <begin position="246"/>
        <end position="296"/>
    </location>
</feature>
<dbReference type="Proteomes" id="UP000067738">
    <property type="component" value="Chromosome"/>
</dbReference>
<dbReference type="GeneID" id="26735026"/>
<sequence length="362" mass="38242">MKINSQIIFLIAIVGIIAAGVVGATLLNNGSMKQVDFDGIKVNVPSDSNFVKTADGYADSKYGITIHTFKNNDSMVNFLKGVTGASVISLKNQPPQSVAFVQGDNTNILLTNGAEGISIGAKDQSLVTDMSNSVVFSNHQKSVKPKVAVPGIAPPPHLEFNFDFDKINALVLQVNNEIFNMAILQQNINTTINDYNAAANNNTLDQYTANEFVQNPTTGSAVVNNNAQQQNTSLMDNPQASTLLQSAGSDSQVSSDSSSASSSASQDSSVQSSSNGAVSAPSSTPTSAGDSSSSSDNQQLEKLSVDDIYAFAMQKYPGKTIDKKDIKDKGDYYTVVVKDPSGGSQKVKFNAFTGEYEGKVSS</sequence>